<dbReference type="PROSITE" id="PS50011">
    <property type="entry name" value="PROTEIN_KINASE_DOM"/>
    <property type="match status" value="1"/>
</dbReference>
<dbReference type="Pfam" id="PF07714">
    <property type="entry name" value="PK_Tyr_Ser-Thr"/>
    <property type="match status" value="1"/>
</dbReference>
<reference evidence="2 3" key="1">
    <citation type="submission" date="2018-08" db="EMBL/GenBank/DDBJ databases">
        <title>Genome and evolution of the arbuscular mycorrhizal fungus Diversispora epigaea (formerly Glomus versiforme) and its bacterial endosymbionts.</title>
        <authorList>
            <person name="Sun X."/>
            <person name="Fei Z."/>
            <person name="Harrison M."/>
        </authorList>
    </citation>
    <scope>NUCLEOTIDE SEQUENCE [LARGE SCALE GENOMIC DNA]</scope>
    <source>
        <strain evidence="2 3">IT104</strain>
    </source>
</reference>
<dbReference type="GO" id="GO:0004672">
    <property type="term" value="F:protein kinase activity"/>
    <property type="evidence" value="ECO:0007669"/>
    <property type="project" value="InterPro"/>
</dbReference>
<dbReference type="OrthoDB" id="544350at2759"/>
<keyword evidence="3" id="KW-1185">Reference proteome</keyword>
<dbReference type="PANTHER" id="PTHR45756">
    <property type="entry name" value="PALMITOYLTRANSFERASE"/>
    <property type="match status" value="1"/>
</dbReference>
<dbReference type="EMBL" id="PQFF01000504">
    <property type="protein sequence ID" value="RHZ46841.1"/>
    <property type="molecule type" value="Genomic_DNA"/>
</dbReference>
<evidence type="ECO:0000313" key="2">
    <source>
        <dbReference type="EMBL" id="RHZ46841.1"/>
    </source>
</evidence>
<accession>A0A397G732</accession>
<name>A0A397G732_9GLOM</name>
<dbReference type="GO" id="GO:0005524">
    <property type="term" value="F:ATP binding"/>
    <property type="evidence" value="ECO:0007669"/>
    <property type="project" value="InterPro"/>
</dbReference>
<sequence length="386" mass="45105">MRVHYITVCEDPGKCIECNQDNTGRNWCNSCNAKRFQNEFDKWTSGDSEIDKFILHIQLNANKHQGILEWIPFDRLDDVTYVAKGGFSIVYKAKWIDGHILSWNYETKNWNRSLNQVVCLKSLDKSTDKNEFLQEIKNQLKFRGKNAIAIYGITKNPTKNEYVIVMNYARYGSLRKLLNQTFKELTWREKIEILLTIVNGLANIHEMGFMHKDFHSGNIVNQNLTRSYITDFGLCKPVSEKNPEKVYGIIPYMAPETLNRGEYFQASDIFSFGMIMLEVFTSYPPFYNVPHDENLAINICNGLKPEIKCKIPQYLKNLMEKCWNIEPLDRPTAEELKSQLSEFCCNEEQMKTDELNKNFIQYDPNEVHPEAIYTSRLIPKLIKPEE</sequence>
<evidence type="ECO:0000259" key="1">
    <source>
        <dbReference type="PROSITE" id="PS50011"/>
    </source>
</evidence>
<dbReference type="PRINTS" id="PR00109">
    <property type="entry name" value="TYRKINASE"/>
</dbReference>
<dbReference type="SUPFAM" id="SSF56112">
    <property type="entry name" value="Protein kinase-like (PK-like)"/>
    <property type="match status" value="1"/>
</dbReference>
<proteinExistence type="predicted"/>
<gene>
    <name evidence="2" type="ORF">Glove_606g176</name>
</gene>
<dbReference type="AlphaFoldDB" id="A0A397G732"/>
<dbReference type="Gene3D" id="1.10.510.10">
    <property type="entry name" value="Transferase(Phosphotransferase) domain 1"/>
    <property type="match status" value="1"/>
</dbReference>
<comment type="caution">
    <text evidence="2">The sequence shown here is derived from an EMBL/GenBank/DDBJ whole genome shotgun (WGS) entry which is preliminary data.</text>
</comment>
<dbReference type="STRING" id="1348612.A0A397G732"/>
<dbReference type="Proteomes" id="UP000266861">
    <property type="component" value="Unassembled WGS sequence"/>
</dbReference>
<dbReference type="InterPro" id="IPR011009">
    <property type="entry name" value="Kinase-like_dom_sf"/>
</dbReference>
<dbReference type="PANTHER" id="PTHR45756:SF1">
    <property type="entry name" value="PROTEIN KINASE DOMAIN CONTAINING PROTEIN"/>
    <property type="match status" value="1"/>
</dbReference>
<protein>
    <recommendedName>
        <fullName evidence="1">Protein kinase domain-containing protein</fullName>
    </recommendedName>
</protein>
<organism evidence="2 3">
    <name type="scientific">Diversispora epigaea</name>
    <dbReference type="NCBI Taxonomy" id="1348612"/>
    <lineage>
        <taxon>Eukaryota</taxon>
        <taxon>Fungi</taxon>
        <taxon>Fungi incertae sedis</taxon>
        <taxon>Mucoromycota</taxon>
        <taxon>Glomeromycotina</taxon>
        <taxon>Glomeromycetes</taxon>
        <taxon>Diversisporales</taxon>
        <taxon>Diversisporaceae</taxon>
        <taxon>Diversispora</taxon>
    </lineage>
</organism>
<evidence type="ECO:0000313" key="3">
    <source>
        <dbReference type="Proteomes" id="UP000266861"/>
    </source>
</evidence>
<dbReference type="InterPro" id="IPR000719">
    <property type="entry name" value="Prot_kinase_dom"/>
</dbReference>
<dbReference type="InterPro" id="IPR001245">
    <property type="entry name" value="Ser-Thr/Tyr_kinase_cat_dom"/>
</dbReference>
<feature type="domain" description="Protein kinase" evidence="1">
    <location>
        <begin position="76"/>
        <end position="344"/>
    </location>
</feature>
<dbReference type="InterPro" id="IPR053215">
    <property type="entry name" value="TKL_Ser/Thr_kinase"/>
</dbReference>